<proteinExistence type="predicted"/>
<accession>A0ABV4E5E9</accession>
<protein>
    <recommendedName>
        <fullName evidence="4">DUF4430 domain-containing protein</fullName>
    </recommendedName>
</protein>
<feature type="signal peptide" evidence="1">
    <location>
        <begin position="1"/>
        <end position="20"/>
    </location>
</feature>
<comment type="caution">
    <text evidence="2">The sequence shown here is derived from an EMBL/GenBank/DDBJ whole genome shotgun (WGS) entry which is preliminary data.</text>
</comment>
<evidence type="ECO:0000313" key="2">
    <source>
        <dbReference type="EMBL" id="MEY8770109.1"/>
    </source>
</evidence>
<dbReference type="Proteomes" id="UP001565243">
    <property type="component" value="Unassembled WGS sequence"/>
</dbReference>
<reference evidence="2 3" key="1">
    <citation type="submission" date="2024-07" db="EMBL/GenBank/DDBJ databases">
        <authorList>
            <person name="Hebao G."/>
        </authorList>
    </citation>
    <scope>NUCLEOTIDE SEQUENCE [LARGE SCALE GENOMIC DNA]</scope>
    <source>
        <strain evidence="2 3">ACCC 02193</strain>
    </source>
</reference>
<evidence type="ECO:0008006" key="4">
    <source>
        <dbReference type="Google" id="ProtNLM"/>
    </source>
</evidence>
<feature type="chain" id="PRO_5045140684" description="DUF4430 domain-containing protein" evidence="1">
    <location>
        <begin position="21"/>
        <end position="141"/>
    </location>
</feature>
<name>A0ABV4E5E9_9GAMM</name>
<organism evidence="2 3">
    <name type="scientific">Erwinia aeris</name>
    <dbReference type="NCBI Taxonomy" id="3239803"/>
    <lineage>
        <taxon>Bacteria</taxon>
        <taxon>Pseudomonadati</taxon>
        <taxon>Pseudomonadota</taxon>
        <taxon>Gammaproteobacteria</taxon>
        <taxon>Enterobacterales</taxon>
        <taxon>Erwiniaceae</taxon>
        <taxon>Erwinia</taxon>
    </lineage>
</organism>
<dbReference type="RefSeq" id="WP_301252139.1">
    <property type="nucleotide sequence ID" value="NZ_JBGFFX010000003.1"/>
</dbReference>
<gene>
    <name evidence="2" type="ORF">AB6T85_06650</name>
</gene>
<keyword evidence="3" id="KW-1185">Reference proteome</keyword>
<evidence type="ECO:0000256" key="1">
    <source>
        <dbReference type="SAM" id="SignalP"/>
    </source>
</evidence>
<sequence length="141" mass="16005">MVKKIFVMLCVFFTINIAFAGHMATRKITGIKIDETGKTEDESGNVKNGCLAFKITERDVTDFFSEAYPVPLSFNVHDRYSPCYAKGTIEFSNNTRGKWKIFSSGGGTLRWDTGDVVTLFYNDYKWTDPFEGTYTSDDELD</sequence>
<evidence type="ECO:0000313" key="3">
    <source>
        <dbReference type="Proteomes" id="UP001565243"/>
    </source>
</evidence>
<dbReference type="EMBL" id="JBGFFX010000003">
    <property type="protein sequence ID" value="MEY8770109.1"/>
    <property type="molecule type" value="Genomic_DNA"/>
</dbReference>
<keyword evidence="1" id="KW-0732">Signal</keyword>